<organism evidence="2 3">
    <name type="scientific">Piscirickettsia salmonis</name>
    <dbReference type="NCBI Taxonomy" id="1238"/>
    <lineage>
        <taxon>Bacteria</taxon>
        <taxon>Pseudomonadati</taxon>
        <taxon>Pseudomonadota</taxon>
        <taxon>Gammaproteobacteria</taxon>
        <taxon>Thiotrichales</taxon>
        <taxon>Piscirickettsiaceae</taxon>
        <taxon>Piscirickettsia</taxon>
    </lineage>
</organism>
<evidence type="ECO:0000259" key="1">
    <source>
        <dbReference type="Pfam" id="PF00892"/>
    </source>
</evidence>
<protein>
    <submittedName>
        <fullName evidence="2">Transporter</fullName>
    </submittedName>
</protein>
<gene>
    <name evidence="2" type="ORF">KU39_685</name>
</gene>
<feature type="domain" description="EamA" evidence="1">
    <location>
        <begin position="20"/>
        <end position="145"/>
    </location>
</feature>
<evidence type="ECO:0000313" key="3">
    <source>
        <dbReference type="Proteomes" id="UP000029558"/>
    </source>
</evidence>
<accession>A0A1L6T9M1</accession>
<dbReference type="Pfam" id="PF00892">
    <property type="entry name" value="EamA"/>
    <property type="match status" value="2"/>
</dbReference>
<dbReference type="GO" id="GO:0016020">
    <property type="term" value="C:membrane"/>
    <property type="evidence" value="ECO:0007669"/>
    <property type="project" value="InterPro"/>
</dbReference>
<dbReference type="InterPro" id="IPR000620">
    <property type="entry name" value="EamA_dom"/>
</dbReference>
<dbReference type="InterPro" id="IPR037185">
    <property type="entry name" value="EmrE-like"/>
</dbReference>
<dbReference type="Gene3D" id="1.10.3730.20">
    <property type="match status" value="1"/>
</dbReference>
<proteinExistence type="predicted"/>
<dbReference type="AlphaFoldDB" id="A0A1L6T9M1"/>
<feature type="domain" description="EamA" evidence="1">
    <location>
        <begin position="202"/>
        <end position="309"/>
    </location>
</feature>
<dbReference type="SUPFAM" id="SSF103481">
    <property type="entry name" value="Multidrug resistance efflux transporter EmrE"/>
    <property type="match status" value="2"/>
</dbReference>
<sequence length="317" mass="35381">MQTIPLVYLLRNQSIFDQLILTIGVIFISFSSVFVHIISAGPATIGVYRMAIGAVILLIVTLLRKERLFIVNRFTLSALLAGFFFCLDLVTWHQSILYVGPGLATILNSCQIFFLLLISFFLLKERVNKYQMIALAGILPGGLLLCLTDWLTLDPHYHWGVIIGLLSGLCYSGYIYALRYANSQDSINTESNIENNNKKPTSTLSILTTTTVSATLFLTLIAIFTGESLTLHPHANYAWVTLYALISQVIGWGLISYALPKINISVAAFILILQPTLSFIWDVLFFSRPTPWFQWLGVIIILGAVFLANYKKTSSLN</sequence>
<dbReference type="RefSeq" id="WP_017377710.1">
    <property type="nucleotide sequence ID" value="NZ_CP012508.1"/>
</dbReference>
<dbReference type="EMBL" id="CP012508">
    <property type="protein sequence ID" value="ALB21869.1"/>
    <property type="molecule type" value="Genomic_DNA"/>
</dbReference>
<dbReference type="Proteomes" id="UP000029558">
    <property type="component" value="Chromosome"/>
</dbReference>
<dbReference type="PANTHER" id="PTHR22911">
    <property type="entry name" value="ACYL-MALONYL CONDENSING ENZYME-RELATED"/>
    <property type="match status" value="1"/>
</dbReference>
<name>A0A1L6T9M1_PISSA</name>
<dbReference type="PANTHER" id="PTHR22911:SF76">
    <property type="entry name" value="EAMA DOMAIN-CONTAINING PROTEIN"/>
    <property type="match status" value="1"/>
</dbReference>
<evidence type="ECO:0000313" key="2">
    <source>
        <dbReference type="EMBL" id="ALB21869.1"/>
    </source>
</evidence>
<reference evidence="2 3" key="1">
    <citation type="journal article" date="2014" name="Genome Announc.">
        <title>Comparative Genome Analysis of Two Isolates of the Fish Pathogen Piscirickettsia salmonis from Different Hosts Reveals Major Differences in Virulence-Associated Secretion Systems.</title>
        <authorList>
            <person name="Bohle H."/>
            <person name="Henriquez P."/>
            <person name="Grothusen H."/>
            <person name="Navas E."/>
            <person name="Sandoval A."/>
            <person name="Bustamante F."/>
            <person name="Bustos P."/>
            <person name="Mancilla M."/>
        </authorList>
    </citation>
    <scope>NUCLEOTIDE SEQUENCE [LARGE SCALE GENOMIC DNA]</scope>
    <source>
        <strain evidence="3">B1-32597</strain>
    </source>
</reference>